<sequence>MKSLINPFLRNSTPPEQAIIDRKRVSKFFSSLIAEGGALEIYGERGIGKSLMLKYISSPSVDLTLNNFQNYIFVFLNCSDSVHPKTASQFWFQCTKTLDRKLEDSPIKEKCKALLQRIEEGAELGANDFHDVLDVAAEANKRIVLVLDDFDALIRTDTEHLDSSRTFLQGLRSLTTRDFNKANLVLATRYSLQKLCKPLAVQNISPFENGFTSCRLQLFREDDILKLLHRIEQTDQPLFTSSESRYIAYLSGYHPQLAEMVASEIFDHRIDVGAPLNDLTPVGEKFQSVASPVFERFWEGSSPDEQMLLMLIALQKLKGKVTNSKYDLSDITSIFIQKERELIELNARGLLNRTQTNPPTWEIFSPIFEWWILKEIESSTPEQLDERRRVWGSLLTQKQADKIGQTLDFLKNNKDSIIAFGRLIIKLTGKDLDLPMLGGG</sequence>
<gene>
    <name evidence="2" type="ORF">H6G59_10800</name>
</gene>
<accession>A0ABR8FF95</accession>
<proteinExistence type="predicted"/>
<evidence type="ECO:0000259" key="1">
    <source>
        <dbReference type="Pfam" id="PF13191"/>
    </source>
</evidence>
<dbReference type="InterPro" id="IPR041664">
    <property type="entry name" value="AAA_16"/>
</dbReference>
<organism evidence="2 3">
    <name type="scientific">Anabaena lutea FACHB-196</name>
    <dbReference type="NCBI Taxonomy" id="2692881"/>
    <lineage>
        <taxon>Bacteria</taxon>
        <taxon>Bacillati</taxon>
        <taxon>Cyanobacteriota</taxon>
        <taxon>Cyanophyceae</taxon>
        <taxon>Nostocales</taxon>
        <taxon>Nostocaceae</taxon>
        <taxon>Anabaena</taxon>
    </lineage>
</organism>
<dbReference type="RefSeq" id="WP_190714268.1">
    <property type="nucleotide sequence ID" value="NZ_JACJST010000008.1"/>
</dbReference>
<dbReference type="InterPro" id="IPR027417">
    <property type="entry name" value="P-loop_NTPase"/>
</dbReference>
<dbReference type="Pfam" id="PF13191">
    <property type="entry name" value="AAA_16"/>
    <property type="match status" value="1"/>
</dbReference>
<feature type="domain" description="Orc1-like AAA ATPase" evidence="1">
    <location>
        <begin position="36"/>
        <end position="173"/>
    </location>
</feature>
<reference evidence="2 3" key="1">
    <citation type="journal article" date="2020" name="ISME J.">
        <title>Comparative genomics reveals insights into cyanobacterial evolution and habitat adaptation.</title>
        <authorList>
            <person name="Chen M.Y."/>
            <person name="Teng W.K."/>
            <person name="Zhao L."/>
            <person name="Hu C.X."/>
            <person name="Zhou Y.K."/>
            <person name="Han B.P."/>
            <person name="Song L.R."/>
            <person name="Shu W.S."/>
        </authorList>
    </citation>
    <scope>NUCLEOTIDE SEQUENCE [LARGE SCALE GENOMIC DNA]</scope>
    <source>
        <strain evidence="2 3">FACHB-196</strain>
    </source>
</reference>
<evidence type="ECO:0000313" key="3">
    <source>
        <dbReference type="Proteomes" id="UP000640531"/>
    </source>
</evidence>
<keyword evidence="2" id="KW-0547">Nucleotide-binding</keyword>
<dbReference type="EMBL" id="JACJST010000008">
    <property type="protein sequence ID" value="MBD2568382.1"/>
    <property type="molecule type" value="Genomic_DNA"/>
</dbReference>
<protein>
    <submittedName>
        <fullName evidence="2">ATP-binding protein</fullName>
    </submittedName>
</protein>
<comment type="caution">
    <text evidence="2">The sequence shown here is derived from an EMBL/GenBank/DDBJ whole genome shotgun (WGS) entry which is preliminary data.</text>
</comment>
<dbReference type="Gene3D" id="3.40.50.300">
    <property type="entry name" value="P-loop containing nucleotide triphosphate hydrolases"/>
    <property type="match status" value="1"/>
</dbReference>
<dbReference type="SUPFAM" id="SSF52540">
    <property type="entry name" value="P-loop containing nucleoside triphosphate hydrolases"/>
    <property type="match status" value="1"/>
</dbReference>
<evidence type="ECO:0000313" key="2">
    <source>
        <dbReference type="EMBL" id="MBD2568382.1"/>
    </source>
</evidence>
<keyword evidence="3" id="KW-1185">Reference proteome</keyword>
<dbReference type="Proteomes" id="UP000640531">
    <property type="component" value="Unassembled WGS sequence"/>
</dbReference>
<name>A0ABR8FF95_9NOST</name>
<dbReference type="GO" id="GO:0005524">
    <property type="term" value="F:ATP binding"/>
    <property type="evidence" value="ECO:0007669"/>
    <property type="project" value="UniProtKB-KW"/>
</dbReference>
<keyword evidence="2" id="KW-0067">ATP-binding</keyword>